<comment type="caution">
    <text evidence="1">The sequence shown here is derived from an EMBL/GenBank/DDBJ whole genome shotgun (WGS) entry which is preliminary data.</text>
</comment>
<accession>A0A2U2DXP6</accession>
<dbReference type="AlphaFoldDB" id="A0A2U2DXP6"/>
<protein>
    <submittedName>
        <fullName evidence="1">Uncharacterized protein</fullName>
    </submittedName>
</protein>
<dbReference type="Proteomes" id="UP000245252">
    <property type="component" value="Unassembled WGS sequence"/>
</dbReference>
<keyword evidence="2" id="KW-1185">Reference proteome</keyword>
<proteinExistence type="predicted"/>
<dbReference type="EMBL" id="QFBC01000001">
    <property type="protein sequence ID" value="PWE58094.1"/>
    <property type="molecule type" value="Genomic_DNA"/>
</dbReference>
<dbReference type="RefSeq" id="WP_109456610.1">
    <property type="nucleotide sequence ID" value="NZ_QFBC01000001.1"/>
</dbReference>
<gene>
    <name evidence="1" type="ORF">DEM27_02590</name>
</gene>
<evidence type="ECO:0000313" key="2">
    <source>
        <dbReference type="Proteomes" id="UP000245252"/>
    </source>
</evidence>
<dbReference type="OrthoDB" id="7907761at2"/>
<evidence type="ECO:0000313" key="1">
    <source>
        <dbReference type="EMBL" id="PWE58094.1"/>
    </source>
</evidence>
<sequence>MTASVEAHAAPAAFAPPVVDKNELSLPVTLLELELSLAAFDGDEESFGRTVRVAAQASGGELLFELPASGLLPDCHKIAVLHIPREADQGKRIVLAVLDTDRTIRLEEPTEATAGLVRLAEAFVDVLKRI</sequence>
<name>A0A2U2DXP6_9HYPH</name>
<reference evidence="1 2" key="1">
    <citation type="submission" date="2018-05" db="EMBL/GenBank/DDBJ databases">
        <title>The draft genome of strain NS-104.</title>
        <authorList>
            <person name="Hang P."/>
            <person name="Jiang J."/>
        </authorList>
    </citation>
    <scope>NUCLEOTIDE SEQUENCE [LARGE SCALE GENOMIC DNA]</scope>
    <source>
        <strain evidence="1 2">NS-104</strain>
    </source>
</reference>
<organism evidence="1 2">
    <name type="scientific">Metarhizobium album</name>
    <dbReference type="NCBI Taxonomy" id="2182425"/>
    <lineage>
        <taxon>Bacteria</taxon>
        <taxon>Pseudomonadati</taxon>
        <taxon>Pseudomonadota</taxon>
        <taxon>Alphaproteobacteria</taxon>
        <taxon>Hyphomicrobiales</taxon>
        <taxon>Rhizobiaceae</taxon>
        <taxon>Metarhizobium</taxon>
    </lineage>
</organism>